<comment type="pathway">
    <text evidence="1">Protein modification; protein glycosylation.</text>
</comment>
<keyword evidence="7 11" id="KW-1133">Transmembrane helix</keyword>
<dbReference type="FunFam" id="3.40.50.11660:FF:000002">
    <property type="entry name" value="Alpha-(1,3)-fucosyltransferase"/>
    <property type="match status" value="1"/>
</dbReference>
<dbReference type="GO" id="GO:0046920">
    <property type="term" value="F:alpha-(1-&gt;3)-fucosyltransferase activity"/>
    <property type="evidence" value="ECO:0000318"/>
    <property type="project" value="GO_Central"/>
</dbReference>
<keyword evidence="3 11" id="KW-0328">Glycosyltransferase</keyword>
<dbReference type="EnsemblMetazoa" id="XM_003723350">
    <property type="protein sequence ID" value="XP_003723398"/>
    <property type="gene ID" value="LOC100891552"/>
</dbReference>
<dbReference type="PANTHER" id="PTHR11929">
    <property type="entry name" value="ALPHA- 1,3 -FUCOSYLTRANSFERASE"/>
    <property type="match status" value="1"/>
</dbReference>
<keyword evidence="15" id="KW-1185">Reference proteome</keyword>
<dbReference type="OrthoDB" id="427096at2759"/>
<keyword evidence="9" id="KW-0325">Glycoprotein</keyword>
<dbReference type="GO" id="GO:0032580">
    <property type="term" value="C:Golgi cisterna membrane"/>
    <property type="evidence" value="ECO:0007669"/>
    <property type="project" value="UniProtKB-SubCell"/>
</dbReference>
<feature type="domain" description="Fucosyltransferase C-terminal" evidence="12">
    <location>
        <begin position="234"/>
        <end position="397"/>
    </location>
</feature>
<evidence type="ECO:0000256" key="6">
    <source>
        <dbReference type="ARBA" id="ARBA00022968"/>
    </source>
</evidence>
<dbReference type="AlphaFoldDB" id="A0A7M7LNZ7"/>
<feature type="domain" description="Fucosyltransferase N-terminal" evidence="13">
    <location>
        <begin position="112"/>
        <end position="213"/>
    </location>
</feature>
<evidence type="ECO:0000256" key="11">
    <source>
        <dbReference type="RuleBase" id="RU003832"/>
    </source>
</evidence>
<evidence type="ECO:0000259" key="12">
    <source>
        <dbReference type="Pfam" id="PF00852"/>
    </source>
</evidence>
<proteinExistence type="inferred from homology"/>
<evidence type="ECO:0000313" key="14">
    <source>
        <dbReference type="EnsemblMetazoa" id="XP_003723398"/>
    </source>
</evidence>
<dbReference type="InParanoid" id="A0A7M7LNZ7"/>
<dbReference type="EC" id="2.4.1.-" evidence="11"/>
<feature type="transmembrane region" description="Helical" evidence="11">
    <location>
        <begin position="20"/>
        <end position="41"/>
    </location>
</feature>
<dbReference type="PANTHER" id="PTHR11929:SF145">
    <property type="entry name" value="ALPHA-(1,3)-FUCOSYLTRANSFERASE FUT-1"/>
    <property type="match status" value="1"/>
</dbReference>
<dbReference type="GeneID" id="100891552"/>
<dbReference type="Proteomes" id="UP000007110">
    <property type="component" value="Unassembled WGS sequence"/>
</dbReference>
<evidence type="ECO:0000256" key="10">
    <source>
        <dbReference type="ARBA" id="ARBA00060399"/>
    </source>
</evidence>
<evidence type="ECO:0000256" key="3">
    <source>
        <dbReference type="ARBA" id="ARBA00022676"/>
    </source>
</evidence>
<name>A0A7M7LNZ7_STRPU</name>
<keyword evidence="8 11" id="KW-0472">Membrane</keyword>
<protein>
    <recommendedName>
        <fullName evidence="11">Fucosyltransferase</fullName>
        <ecNumber evidence="11">2.4.1.-</ecNumber>
    </recommendedName>
</protein>
<dbReference type="InterPro" id="IPR001503">
    <property type="entry name" value="Glyco_trans_10"/>
</dbReference>
<dbReference type="OMA" id="NSECHEY"/>
<organism evidence="14 15">
    <name type="scientific">Strongylocentrotus purpuratus</name>
    <name type="common">Purple sea urchin</name>
    <dbReference type="NCBI Taxonomy" id="7668"/>
    <lineage>
        <taxon>Eukaryota</taxon>
        <taxon>Metazoa</taxon>
        <taxon>Echinodermata</taxon>
        <taxon>Eleutherozoa</taxon>
        <taxon>Echinozoa</taxon>
        <taxon>Echinoidea</taxon>
        <taxon>Euechinoidea</taxon>
        <taxon>Echinacea</taxon>
        <taxon>Camarodonta</taxon>
        <taxon>Echinidea</taxon>
        <taxon>Strongylocentrotidae</taxon>
        <taxon>Strongylocentrotus</taxon>
    </lineage>
</organism>
<dbReference type="Pfam" id="PF17039">
    <property type="entry name" value="Glyco_tran_10_N"/>
    <property type="match status" value="1"/>
</dbReference>
<evidence type="ECO:0000256" key="4">
    <source>
        <dbReference type="ARBA" id="ARBA00022679"/>
    </source>
</evidence>
<dbReference type="InterPro" id="IPR038577">
    <property type="entry name" value="GT10-like_C_sf"/>
</dbReference>
<dbReference type="RefSeq" id="XP_003723398.2">
    <property type="nucleotide sequence ID" value="XM_003723350.3"/>
</dbReference>
<evidence type="ECO:0000256" key="5">
    <source>
        <dbReference type="ARBA" id="ARBA00022692"/>
    </source>
</evidence>
<comment type="similarity">
    <text evidence="2 11">Belongs to the glycosyltransferase 10 family.</text>
</comment>
<dbReference type="UniPathway" id="UPA00378"/>
<keyword evidence="6" id="KW-0735">Signal-anchor</keyword>
<dbReference type="KEGG" id="spu:100891552"/>
<comment type="subcellular location">
    <subcellularLocation>
        <location evidence="10">Endomembrane system</location>
        <topology evidence="10">Single-pass type II membrane protein</topology>
    </subcellularLocation>
    <subcellularLocation>
        <location evidence="11">Golgi apparatus</location>
        <location evidence="11">Golgi stack membrane</location>
        <topology evidence="11">Single-pass type II membrane protein</topology>
    </subcellularLocation>
</comment>
<reference evidence="14" key="2">
    <citation type="submission" date="2021-01" db="UniProtKB">
        <authorList>
            <consortium name="EnsemblMetazoa"/>
        </authorList>
    </citation>
    <scope>IDENTIFICATION</scope>
</reference>
<keyword evidence="5 11" id="KW-0812">Transmembrane</keyword>
<evidence type="ECO:0000256" key="9">
    <source>
        <dbReference type="ARBA" id="ARBA00023180"/>
    </source>
</evidence>
<reference evidence="15" key="1">
    <citation type="submission" date="2015-02" db="EMBL/GenBank/DDBJ databases">
        <title>Genome sequencing for Strongylocentrotus purpuratus.</title>
        <authorList>
            <person name="Murali S."/>
            <person name="Liu Y."/>
            <person name="Vee V."/>
            <person name="English A."/>
            <person name="Wang M."/>
            <person name="Skinner E."/>
            <person name="Han Y."/>
            <person name="Muzny D.M."/>
            <person name="Worley K.C."/>
            <person name="Gibbs R.A."/>
        </authorList>
    </citation>
    <scope>NUCLEOTIDE SEQUENCE</scope>
</reference>
<evidence type="ECO:0000256" key="2">
    <source>
        <dbReference type="ARBA" id="ARBA00008919"/>
    </source>
</evidence>
<accession>A0A7M7LNZ7</accession>
<evidence type="ECO:0000256" key="8">
    <source>
        <dbReference type="ARBA" id="ARBA00023136"/>
    </source>
</evidence>
<dbReference type="Pfam" id="PF00852">
    <property type="entry name" value="Glyco_transf_10"/>
    <property type="match status" value="1"/>
</dbReference>
<evidence type="ECO:0000256" key="7">
    <source>
        <dbReference type="ARBA" id="ARBA00022989"/>
    </source>
</evidence>
<dbReference type="InterPro" id="IPR031481">
    <property type="entry name" value="Glyco_tran_10_N"/>
</dbReference>
<keyword evidence="4 11" id="KW-0808">Transferase</keyword>
<dbReference type="InterPro" id="IPR055270">
    <property type="entry name" value="Glyco_tran_10_C"/>
</dbReference>
<evidence type="ECO:0000313" key="15">
    <source>
        <dbReference type="Proteomes" id="UP000007110"/>
    </source>
</evidence>
<dbReference type="SUPFAM" id="SSF53756">
    <property type="entry name" value="UDP-Glycosyltransferase/glycogen phosphorylase"/>
    <property type="match status" value="1"/>
</dbReference>
<sequence length="460" mass="54072">MRRSIQKWTIFMTRRRMVNARQQIVGMVIFIIGVFILNAILQTKSLQNTSQVPDGSNYVNGPHHVTVLTFKSFPDVPTNCVKRVHIFGNLTDMAIWPELSSWYNLFKRGQFFKHTADVFCPLYNCTLRFTIGTNLTHLKGKDAVIFGALPKAFEGRLHDMISKDPEPTQTWFYYSTETPLRVVHWNRDVRVADLRYHKMMTYRSDSDIHIPFGYYQKRLKPLTDYEFNERYGRNKTKLIAWMASNCAQIFWPRIPIVEQLSRRLPLDTYGRCGKLSCLPQRSEMCKLMLQQYKFYMTLANSECHEYITEKFWDQTISQGIVPVVYGAPKSDFQKIGPPNSFIHLSDFSSLKELAGHLKRLDTDHESYMKYLEWIRDYEVVSTFPIQITHLCRIIPHLYNGTAPELHRLGDSTWYKGCRNLPNEDIFTPFWPREQMLAYFTWTPWGSERDGMNKGTNIKPF</sequence>
<dbReference type="Gene3D" id="3.40.50.11660">
    <property type="entry name" value="Glycosyl transferase family 10, C-terminal domain"/>
    <property type="match status" value="1"/>
</dbReference>
<evidence type="ECO:0000259" key="13">
    <source>
        <dbReference type="Pfam" id="PF17039"/>
    </source>
</evidence>
<keyword evidence="11" id="KW-0333">Golgi apparatus</keyword>
<evidence type="ECO:0000256" key="1">
    <source>
        <dbReference type="ARBA" id="ARBA00004922"/>
    </source>
</evidence>